<keyword evidence="1" id="KW-0812">Transmembrane</keyword>
<dbReference type="Proteomes" id="UP000236340">
    <property type="component" value="Unassembled WGS sequence"/>
</dbReference>
<dbReference type="EMBL" id="PPFX01000020">
    <property type="protein sequence ID" value="PNU19951.1"/>
    <property type="molecule type" value="Genomic_DNA"/>
</dbReference>
<keyword evidence="1" id="KW-0472">Membrane</keyword>
<evidence type="ECO:0000259" key="2">
    <source>
        <dbReference type="Pfam" id="PF13548"/>
    </source>
</evidence>
<sequence length="221" mass="22805">MDQLDQIAALIALTMGAAWASGINLYAAILMLGLLGSSGNLALPPNLEILTNPLVIFAAGAMYLVEFFADKVPGVDNTWDALHTFIRIPAGAALAAGAVGNLDPAVGLAAAIVGGGLAAGTHAAKAGTRVLINTSPEPFSNWAASIGEDVVVVTGLWTALHYPWLFIGLLIVFILLLIWLLPKLWLGIRMVLSRLASLFRGGDSNPPAPGAGPPVTPPQSS</sequence>
<feature type="transmembrane region" description="Helical" evidence="1">
    <location>
        <begin position="49"/>
        <end position="69"/>
    </location>
</feature>
<feature type="transmembrane region" description="Helical" evidence="1">
    <location>
        <begin position="162"/>
        <end position="181"/>
    </location>
</feature>
<accession>A0A2K2H9L4</accession>
<comment type="caution">
    <text evidence="3">The sequence shown here is derived from an EMBL/GenBank/DDBJ whole genome shotgun (WGS) entry which is preliminary data.</text>
</comment>
<protein>
    <submittedName>
        <fullName evidence="3">DUF4126 domain-containing protein</fullName>
    </submittedName>
</protein>
<dbReference type="OrthoDB" id="181455at2"/>
<feature type="transmembrane region" description="Helical" evidence="1">
    <location>
        <begin position="7"/>
        <end position="29"/>
    </location>
</feature>
<dbReference type="Pfam" id="PF13548">
    <property type="entry name" value="DUF4126"/>
    <property type="match status" value="1"/>
</dbReference>
<evidence type="ECO:0000256" key="1">
    <source>
        <dbReference type="SAM" id="Phobius"/>
    </source>
</evidence>
<gene>
    <name evidence="3" type="ORF">C2E25_09780</name>
</gene>
<reference evidence="3 4" key="1">
    <citation type="journal article" date="2018" name="Genome Announc.">
        <title>Genome Sequence of Geothermobacter sp. HR-1 Iron Reducer from the Loihi Seamount.</title>
        <authorList>
            <person name="Smith H."/>
            <person name="Abuyen K."/>
            <person name="Tremblay J."/>
            <person name="Savalia P."/>
            <person name="Perez-Rodriguez I."/>
            <person name="Emerson D."/>
            <person name="Tully B."/>
            <person name="Amend J."/>
        </authorList>
    </citation>
    <scope>NUCLEOTIDE SEQUENCE [LARGE SCALE GENOMIC DNA]</scope>
    <source>
        <strain evidence="3 4">HR-1</strain>
    </source>
</reference>
<evidence type="ECO:0000313" key="4">
    <source>
        <dbReference type="Proteomes" id="UP000236340"/>
    </source>
</evidence>
<dbReference type="RefSeq" id="WP_103115564.1">
    <property type="nucleotide sequence ID" value="NZ_PPFX01000020.1"/>
</dbReference>
<proteinExistence type="predicted"/>
<dbReference type="InterPro" id="IPR025196">
    <property type="entry name" value="DUF4126"/>
</dbReference>
<evidence type="ECO:0000313" key="3">
    <source>
        <dbReference type="EMBL" id="PNU19951.1"/>
    </source>
</evidence>
<dbReference type="AlphaFoldDB" id="A0A2K2H9L4"/>
<organism evidence="3 4">
    <name type="scientific">Geothermobacter hydrogeniphilus</name>
    <dbReference type="NCBI Taxonomy" id="1969733"/>
    <lineage>
        <taxon>Bacteria</taxon>
        <taxon>Pseudomonadati</taxon>
        <taxon>Thermodesulfobacteriota</taxon>
        <taxon>Desulfuromonadia</taxon>
        <taxon>Desulfuromonadales</taxon>
        <taxon>Geothermobacteraceae</taxon>
        <taxon>Geothermobacter</taxon>
    </lineage>
</organism>
<keyword evidence="1" id="KW-1133">Transmembrane helix</keyword>
<feature type="domain" description="DUF4126" evidence="2">
    <location>
        <begin position="11"/>
        <end position="183"/>
    </location>
</feature>
<name>A0A2K2H9L4_9BACT</name>